<dbReference type="Proteomes" id="UP001500751">
    <property type="component" value="Unassembled WGS sequence"/>
</dbReference>
<evidence type="ECO:0000256" key="1">
    <source>
        <dbReference type="ARBA" id="ARBA00023002"/>
    </source>
</evidence>
<evidence type="ECO:0000313" key="4">
    <source>
        <dbReference type="Proteomes" id="UP001500751"/>
    </source>
</evidence>
<reference evidence="3 4" key="1">
    <citation type="journal article" date="2019" name="Int. J. Syst. Evol. Microbiol.">
        <title>The Global Catalogue of Microorganisms (GCM) 10K type strain sequencing project: providing services to taxonomists for standard genome sequencing and annotation.</title>
        <authorList>
            <consortium name="The Broad Institute Genomics Platform"/>
            <consortium name="The Broad Institute Genome Sequencing Center for Infectious Disease"/>
            <person name="Wu L."/>
            <person name="Ma J."/>
        </authorList>
    </citation>
    <scope>NUCLEOTIDE SEQUENCE [LARGE SCALE GENOMIC DNA]</scope>
    <source>
        <strain evidence="3 4">JCM 16014</strain>
    </source>
</reference>
<evidence type="ECO:0000259" key="2">
    <source>
        <dbReference type="Pfam" id="PF01243"/>
    </source>
</evidence>
<dbReference type="InterPro" id="IPR052019">
    <property type="entry name" value="F420H2_bilvrd_red/Heme_oxyg"/>
</dbReference>
<keyword evidence="4" id="KW-1185">Reference proteome</keyword>
<keyword evidence="1" id="KW-0560">Oxidoreductase</keyword>
<dbReference type="SUPFAM" id="SSF50475">
    <property type="entry name" value="FMN-binding split barrel"/>
    <property type="match status" value="1"/>
</dbReference>
<evidence type="ECO:0000313" key="3">
    <source>
        <dbReference type="EMBL" id="GAA2046221.1"/>
    </source>
</evidence>
<protein>
    <recommendedName>
        <fullName evidence="2">Pyridoxamine 5'-phosphate oxidase N-terminal domain-containing protein</fullName>
    </recommendedName>
</protein>
<sequence>MDLQPHAATLPTATLPTTTLPTTTLISDLTTHLPAPDRQRVQDRLHSNLMTWLTTVRPDGQPITVPVWFLAREDGTIVVYSRATKAKLRNIADNPKVSLGLDVTDIGRNIVRIEGEARHDPTLPRADQYPAYLAKYVERMGAMFDTPENFGEQFTAGLVITPTKIYAA</sequence>
<organism evidence="3 4">
    <name type="scientific">Catenulispora yoronensis</name>
    <dbReference type="NCBI Taxonomy" id="450799"/>
    <lineage>
        <taxon>Bacteria</taxon>
        <taxon>Bacillati</taxon>
        <taxon>Actinomycetota</taxon>
        <taxon>Actinomycetes</taxon>
        <taxon>Catenulisporales</taxon>
        <taxon>Catenulisporaceae</taxon>
        <taxon>Catenulispora</taxon>
    </lineage>
</organism>
<dbReference type="RefSeq" id="WP_344668847.1">
    <property type="nucleotide sequence ID" value="NZ_BAAAQN010000041.1"/>
</dbReference>
<name>A0ABN2UZN7_9ACTN</name>
<feature type="domain" description="Pyridoxamine 5'-phosphate oxidase N-terminal" evidence="2">
    <location>
        <begin position="40"/>
        <end position="166"/>
    </location>
</feature>
<dbReference type="EMBL" id="BAAAQN010000041">
    <property type="protein sequence ID" value="GAA2046221.1"/>
    <property type="molecule type" value="Genomic_DNA"/>
</dbReference>
<comment type="caution">
    <text evidence="3">The sequence shown here is derived from an EMBL/GenBank/DDBJ whole genome shotgun (WGS) entry which is preliminary data.</text>
</comment>
<dbReference type="InterPro" id="IPR012349">
    <property type="entry name" value="Split_barrel_FMN-bd"/>
</dbReference>
<dbReference type="InterPro" id="IPR011576">
    <property type="entry name" value="Pyridox_Oxase_N"/>
</dbReference>
<proteinExistence type="predicted"/>
<dbReference type="PANTHER" id="PTHR35176">
    <property type="entry name" value="HEME OXYGENASE HI_0854-RELATED"/>
    <property type="match status" value="1"/>
</dbReference>
<dbReference type="Gene3D" id="2.30.110.10">
    <property type="entry name" value="Electron Transport, Fmn-binding Protein, Chain A"/>
    <property type="match status" value="1"/>
</dbReference>
<dbReference type="PANTHER" id="PTHR35176:SF6">
    <property type="entry name" value="HEME OXYGENASE HI_0854-RELATED"/>
    <property type="match status" value="1"/>
</dbReference>
<dbReference type="Pfam" id="PF01243">
    <property type="entry name" value="PNPOx_N"/>
    <property type="match status" value="1"/>
</dbReference>
<gene>
    <name evidence="3" type="ORF">GCM10009839_58050</name>
</gene>
<accession>A0ABN2UZN7</accession>